<dbReference type="GO" id="GO:0048015">
    <property type="term" value="P:phosphatidylinositol-mediated signaling"/>
    <property type="evidence" value="ECO:0007669"/>
    <property type="project" value="TreeGrafter"/>
</dbReference>
<dbReference type="InterPro" id="IPR000403">
    <property type="entry name" value="PI3/4_kinase_cat_dom"/>
</dbReference>
<reference evidence="21" key="1">
    <citation type="journal article" date="2014" name="PLoS ONE">
        <title>The genome and linkage map of the northern pike (Esox lucius): conserved synteny revealed between the salmonid sister group and the Neoteleostei.</title>
        <authorList>
            <person name="Rondeau E.B."/>
            <person name="Minkley D.R."/>
            <person name="Leong J.S."/>
            <person name="Messmer A.M."/>
            <person name="Jantzen J.R."/>
            <person name="von Schalburg K.R."/>
            <person name="Lemon C."/>
            <person name="Bird N.H."/>
            <person name="Koop B.F."/>
        </authorList>
    </citation>
    <scope>NUCLEOTIDE SEQUENCE</scope>
</reference>
<dbReference type="PANTHER" id="PTHR10048">
    <property type="entry name" value="PHOSPHATIDYLINOSITOL KINASE"/>
    <property type="match status" value="1"/>
</dbReference>
<dbReference type="FunFam" id="2.60.40.150:FF:000046">
    <property type="entry name" value="Phosphatidylinositol 4,5-bisphosphate 3-kinase catalytic subunit"/>
    <property type="match status" value="1"/>
</dbReference>
<evidence type="ECO:0000313" key="20">
    <source>
        <dbReference type="Ensembl" id="ENSELUP00000035239.2"/>
    </source>
</evidence>
<dbReference type="EC" id="2.7.1.153" evidence="5"/>
<evidence type="ECO:0000259" key="16">
    <source>
        <dbReference type="PROSITE" id="PS51544"/>
    </source>
</evidence>
<dbReference type="GO" id="GO:0035005">
    <property type="term" value="F:1-phosphatidylinositol-4-phosphate 3-kinase activity"/>
    <property type="evidence" value="ECO:0007669"/>
    <property type="project" value="TreeGrafter"/>
</dbReference>
<comment type="pathway">
    <text evidence="3">Lipid metabolism.</text>
</comment>
<dbReference type="Bgee" id="ENSELUG00000014140">
    <property type="expression patterns" value="Expressed in bone element and 15 other cell types or tissues"/>
</dbReference>
<evidence type="ECO:0000256" key="5">
    <source>
        <dbReference type="ARBA" id="ARBA00012010"/>
    </source>
</evidence>
<evidence type="ECO:0000259" key="15">
    <source>
        <dbReference type="PROSITE" id="PS50290"/>
    </source>
</evidence>
<feature type="domain" description="PIK helical" evidence="17">
    <location>
        <begin position="527"/>
        <end position="720"/>
    </location>
</feature>
<evidence type="ECO:0000256" key="12">
    <source>
        <dbReference type="ARBA" id="ARBA00023098"/>
    </source>
</evidence>
<evidence type="ECO:0000256" key="2">
    <source>
        <dbReference type="ARBA" id="ARBA00004805"/>
    </source>
</evidence>
<dbReference type="PROSITE" id="PS51546">
    <property type="entry name" value="PI3K_RBD"/>
    <property type="match status" value="1"/>
</dbReference>
<evidence type="ECO:0000256" key="10">
    <source>
        <dbReference type="ARBA" id="ARBA00022777"/>
    </source>
</evidence>
<dbReference type="CDD" id="cd08693">
    <property type="entry name" value="C2_PI3K_class_I_beta_delta"/>
    <property type="match status" value="1"/>
</dbReference>
<dbReference type="GO" id="GO:0005942">
    <property type="term" value="C:phosphatidylinositol 3-kinase complex"/>
    <property type="evidence" value="ECO:0007669"/>
    <property type="project" value="TreeGrafter"/>
</dbReference>
<dbReference type="Pfam" id="PF00613">
    <property type="entry name" value="PI3Ka"/>
    <property type="match status" value="1"/>
</dbReference>
<dbReference type="Gene3D" id="3.30.1010.10">
    <property type="entry name" value="Phosphatidylinositol 3-kinase Catalytic Subunit, Chain A, domain 4"/>
    <property type="match status" value="1"/>
</dbReference>
<dbReference type="SUPFAM" id="SSF48371">
    <property type="entry name" value="ARM repeat"/>
    <property type="match status" value="1"/>
</dbReference>
<dbReference type="InterPro" id="IPR011009">
    <property type="entry name" value="Kinase-like_dom_sf"/>
</dbReference>
<dbReference type="Pfam" id="PF02192">
    <property type="entry name" value="PI3K_p85B"/>
    <property type="match status" value="1"/>
</dbReference>
<keyword evidence="8" id="KW-0808">Transferase</keyword>
<dbReference type="GO" id="GO:0043491">
    <property type="term" value="P:phosphatidylinositol 3-kinase/protein kinase B signal transduction"/>
    <property type="evidence" value="ECO:0007669"/>
    <property type="project" value="TreeGrafter"/>
</dbReference>
<dbReference type="PROSITE" id="PS50290">
    <property type="entry name" value="PI3_4_KINASE_3"/>
    <property type="match status" value="1"/>
</dbReference>
<evidence type="ECO:0000256" key="8">
    <source>
        <dbReference type="ARBA" id="ARBA00022679"/>
    </source>
</evidence>
<feature type="domain" description="PI3K-RBD" evidence="18">
    <location>
        <begin position="194"/>
        <end position="286"/>
    </location>
</feature>
<comment type="catalytic activity">
    <reaction evidence="14">
        <text>1-octadecanoyl-2-(5Z,8Z,11Z,14Z)-eicosatetraenoyl-sn-glycero-3-phospho-1D-myo-inositol 4,5-bisphosphate + ATP = 1-octadecanoyl-2-(5Z,8Z,11Z,14Z-eicosatetraenoyl)-sn-glycero-3-phospho-(1D-myo-inositol 3,4,5-triphosphate) + ADP + H(+)</text>
        <dbReference type="Rhea" id="RHEA:43396"/>
        <dbReference type="ChEBI" id="CHEBI:15378"/>
        <dbReference type="ChEBI" id="CHEBI:30616"/>
        <dbReference type="ChEBI" id="CHEBI:77137"/>
        <dbReference type="ChEBI" id="CHEBI:83243"/>
        <dbReference type="ChEBI" id="CHEBI:456216"/>
    </reaction>
    <physiologicalReaction direction="left-to-right" evidence="14">
        <dbReference type="Rhea" id="RHEA:43397"/>
    </physiologicalReaction>
</comment>
<dbReference type="FunCoup" id="A0A3P9A3B3">
    <property type="interactions" value="1164"/>
</dbReference>
<dbReference type="AlphaFoldDB" id="A0A3P9A3B3"/>
<dbReference type="SUPFAM" id="SSF49562">
    <property type="entry name" value="C2 domain (Calcium/lipid-binding domain, CaLB)"/>
    <property type="match status" value="1"/>
</dbReference>
<keyword evidence="9" id="KW-0547">Nucleotide-binding</keyword>
<proteinExistence type="inferred from homology"/>
<dbReference type="Proteomes" id="UP000265140">
    <property type="component" value="Chromosome 1"/>
</dbReference>
<dbReference type="UniPathway" id="UPA00220"/>
<organism evidence="20 21">
    <name type="scientific">Esox lucius</name>
    <name type="common">Northern pike</name>
    <dbReference type="NCBI Taxonomy" id="8010"/>
    <lineage>
        <taxon>Eukaryota</taxon>
        <taxon>Metazoa</taxon>
        <taxon>Chordata</taxon>
        <taxon>Craniata</taxon>
        <taxon>Vertebrata</taxon>
        <taxon>Euteleostomi</taxon>
        <taxon>Actinopterygii</taxon>
        <taxon>Neopterygii</taxon>
        <taxon>Teleostei</taxon>
        <taxon>Protacanthopterygii</taxon>
        <taxon>Esociformes</taxon>
        <taxon>Esocidae</taxon>
        <taxon>Esox</taxon>
    </lineage>
</organism>
<dbReference type="InterPro" id="IPR035892">
    <property type="entry name" value="C2_domain_sf"/>
</dbReference>
<dbReference type="InterPro" id="IPR001263">
    <property type="entry name" value="PI3K_accessory_dom"/>
</dbReference>
<comment type="pathway">
    <text evidence="2">Phospholipid metabolism; phosphatidylinositol phosphate biosynthesis.</text>
</comment>
<accession>A0A3P9A3B3</accession>
<dbReference type="OMA" id="KGCKQHV"/>
<keyword evidence="7" id="KW-0597">Phosphoprotein</keyword>
<dbReference type="InterPro" id="IPR036940">
    <property type="entry name" value="PI3/4_kinase_cat_sf"/>
</dbReference>
<dbReference type="Gene3D" id="1.25.40.70">
    <property type="entry name" value="Phosphatidylinositol 3-kinase, accessory domain (PIK)"/>
    <property type="match status" value="1"/>
</dbReference>
<dbReference type="SUPFAM" id="SSF54236">
    <property type="entry name" value="Ubiquitin-like"/>
    <property type="match status" value="1"/>
</dbReference>
<dbReference type="InterPro" id="IPR016024">
    <property type="entry name" value="ARM-type_fold"/>
</dbReference>
<dbReference type="SMART" id="SM00143">
    <property type="entry name" value="PI3K_p85B"/>
    <property type="match status" value="1"/>
</dbReference>
<dbReference type="STRING" id="8010.ENSELUP00000035239"/>
<evidence type="ECO:0000313" key="21">
    <source>
        <dbReference type="Proteomes" id="UP000265140"/>
    </source>
</evidence>
<keyword evidence="11" id="KW-0067">ATP-binding</keyword>
<dbReference type="FunFam" id="3.30.1010.10:FF:000005">
    <property type="entry name" value="Phosphatidylinositol 4,5-bisphosphate 3-kinase catalytic subunit beta"/>
    <property type="match status" value="1"/>
</dbReference>
<dbReference type="PROSITE" id="PS51545">
    <property type="entry name" value="PIK_HELICAL"/>
    <property type="match status" value="1"/>
</dbReference>
<evidence type="ECO:0000256" key="3">
    <source>
        <dbReference type="ARBA" id="ARBA00005189"/>
    </source>
</evidence>
<dbReference type="SMART" id="SM00146">
    <property type="entry name" value="PI3Kc"/>
    <property type="match status" value="1"/>
</dbReference>
<dbReference type="Gene3D" id="2.60.40.150">
    <property type="entry name" value="C2 domain"/>
    <property type="match status" value="1"/>
</dbReference>
<comment type="subcellular location">
    <subcellularLocation>
        <location evidence="1">Cytoplasm</location>
    </subcellularLocation>
</comment>
<protein>
    <recommendedName>
        <fullName evidence="5">phosphatidylinositol-4,5-bisphosphate 3-kinase</fullName>
        <ecNumber evidence="5">2.7.1.153</ecNumber>
    </recommendedName>
</protein>
<keyword evidence="6" id="KW-0963">Cytoplasm</keyword>
<evidence type="ECO:0000256" key="13">
    <source>
        <dbReference type="ARBA" id="ARBA00023981"/>
    </source>
</evidence>
<keyword evidence="12" id="KW-0443">Lipid metabolism</keyword>
<dbReference type="GO" id="GO:0005524">
    <property type="term" value="F:ATP binding"/>
    <property type="evidence" value="ECO:0007669"/>
    <property type="project" value="UniProtKB-KW"/>
</dbReference>
<feature type="domain" description="C2 PI3K-type" evidence="19">
    <location>
        <begin position="330"/>
        <end position="499"/>
    </location>
</feature>
<comment type="catalytic activity">
    <reaction evidence="13">
        <text>a 1,2-diacyl-sn-glycero-3-phospho-(1D-myo-inositol-4,5-bisphosphate) + ATP = a 1,2-diacyl-sn-glycero-3-phospho-(1D-myo-inositol-3,4,5-trisphosphate) + ADP + H(+)</text>
        <dbReference type="Rhea" id="RHEA:21292"/>
        <dbReference type="ChEBI" id="CHEBI:15378"/>
        <dbReference type="ChEBI" id="CHEBI:30616"/>
        <dbReference type="ChEBI" id="CHEBI:57836"/>
        <dbReference type="ChEBI" id="CHEBI:58456"/>
        <dbReference type="ChEBI" id="CHEBI:456216"/>
        <dbReference type="EC" id="2.7.1.153"/>
    </reaction>
    <physiologicalReaction direction="left-to-right" evidence="13">
        <dbReference type="Rhea" id="RHEA:21293"/>
    </physiologicalReaction>
</comment>
<dbReference type="GeneTree" id="ENSGT00940000157522"/>
<comment type="similarity">
    <text evidence="4">Belongs to the PI3/PI4-kinase family. Type III PI4K subfamily.</text>
</comment>
<name>A0A3P9A3B3_ESOLU</name>
<dbReference type="SUPFAM" id="SSF56112">
    <property type="entry name" value="Protein kinase-like (PK-like)"/>
    <property type="match status" value="1"/>
</dbReference>
<gene>
    <name evidence="20" type="primary">PIK3CB</name>
</gene>
<dbReference type="PANTHER" id="PTHR10048:SF33">
    <property type="entry name" value="PHOSPHATIDYLINOSITOL 4,5-BISPHOSPHATE 3-KINASE CATALYTIC SUBUNIT BETA ISOFORM"/>
    <property type="match status" value="1"/>
</dbReference>
<dbReference type="GO" id="GO:0046934">
    <property type="term" value="F:1-phosphatidylinositol-4,5-bisphosphate 3-kinase activity"/>
    <property type="evidence" value="ECO:0007669"/>
    <property type="project" value="UniProtKB-EC"/>
</dbReference>
<sequence>MPPAMTDLMDMWAAHSQVSGDNLVSVDFLLPTGIYIQMDVPREATIQHIKLLLWKQAQTYPLFPSLGEMEGHMFECVNQAAVHEELEDETRRLCDVRPFWPMLKLVTRNCGRAERLLDSKIGVLIGKGLHELDALPDQEVKDFRSKMFRISEEKMQRVQLMNWSEWLQACFCPQLEPVVGAAAGTDGVNDKQAETSLKVTIHFDQSQDTASLKVCPSTTPSELMEQALRKWLTTHGPEEEGRQAQQYILRVSDKLEFLCGDHPLIQYKHIKACLQSKECPHLTLVQISSVKDMFEKEISAIGAVVNRKSSNPPLPLPPKRRGPSVNTCVWEVPLPFKIFLIKGSKVNAEETAKVQVRAGLFHGTELLCKPAVSSESSGRSEHVWNRMLEFDIQVSDLPRMARLCFAVYAIMDKVKKRKSTNNSHINKYQTIRKAGKVHYPIAWVNTMVFDYKGQLKTGDITLHSWSSFPDELEEMLNPIGTIQTNPYTENATALHIQFPDYIAHPIVFPPFDKILEKAAEIARSSDCSPMGRGGKKFHIELKEIMERDPLSQLCENEKDLIWTLRYDCMENFPQSLPKLLLSVKWSKHEDMAQLQALLQIWPKLSPRDALELLDFNYPDQYVREYAVGLELLYLVVQPRANLRSSAPICSDEELSQYLLQLVQVLRYEPYYDCALTRFLLDRGQGNRNIGHFLFWHLRSEMHMPAVSVQFSLILEAYCRGSIPHIEVLKKQVEALSKLKSVNELIKLGTIKNVRSKTKEAMLTKEAMMTCLRQSGYTETLSDLHSPLNPSVLLSGINVEKCRYMDSKMKPLWIVYNNKLLGGDTLGIIFKNGDDLRQDMLTLQILRLMDLLWKEANLDLRIVPYGCLATGDRSGLIEVVSSADTIANIQLTSSNVAAAAAFNKDALLNWLKEKNSGDALEKAIEEFTLSCAGYCVATYVLGIGDRHSDNIMVRSTGQLFHIDFGHILGNFKSKFGIKRERVPFILTHDFIHVIQQGKTGNTEKFGSFRNYCEQAYLILRRNGNLFITLFALMLTAGLPELTSVKDIQYLKDSLALGKTDDEALKQFRQKFDEALRESWTTKVNWMAHNVVKDNRS</sequence>
<dbReference type="Pfam" id="PF00794">
    <property type="entry name" value="PI3K_rbd"/>
    <property type="match status" value="1"/>
</dbReference>
<dbReference type="PROSITE" id="PS00916">
    <property type="entry name" value="PI3_4_KINASE_2"/>
    <property type="match status" value="1"/>
</dbReference>
<evidence type="ECO:0000256" key="4">
    <source>
        <dbReference type="ARBA" id="ARBA00006209"/>
    </source>
</evidence>
<dbReference type="InterPro" id="IPR015433">
    <property type="entry name" value="PI3/4_kinase"/>
</dbReference>
<dbReference type="FunFam" id="1.10.1070.11:FF:000001">
    <property type="entry name" value="Phosphatidylinositol 4,5-bisphosphate 3-kinase catalytic subunit"/>
    <property type="match status" value="1"/>
</dbReference>
<dbReference type="InParanoid" id="A0A3P9A3B3"/>
<evidence type="ECO:0000256" key="9">
    <source>
        <dbReference type="ARBA" id="ARBA00022741"/>
    </source>
</evidence>
<dbReference type="InterPro" id="IPR003113">
    <property type="entry name" value="PI3K_ABD"/>
</dbReference>
<dbReference type="GO" id="GO:0005829">
    <property type="term" value="C:cytosol"/>
    <property type="evidence" value="ECO:0007669"/>
    <property type="project" value="UniProtKB-ARBA"/>
</dbReference>
<feature type="domain" description="PI3K-ABD" evidence="16">
    <location>
        <begin position="20"/>
        <end position="109"/>
    </location>
</feature>
<dbReference type="Pfam" id="PF00792">
    <property type="entry name" value="PI3K_C2"/>
    <property type="match status" value="1"/>
</dbReference>
<evidence type="ECO:0000259" key="19">
    <source>
        <dbReference type="PROSITE" id="PS51547"/>
    </source>
</evidence>
<dbReference type="SMART" id="SM00144">
    <property type="entry name" value="PI3K_rbd"/>
    <property type="match status" value="1"/>
</dbReference>
<evidence type="ECO:0000256" key="7">
    <source>
        <dbReference type="ARBA" id="ARBA00022553"/>
    </source>
</evidence>
<keyword evidence="10" id="KW-0418">Kinase</keyword>
<reference evidence="20" key="2">
    <citation type="submission" date="2020-02" db="EMBL/GenBank/DDBJ databases">
        <title>Esox lucius (northern pike) genome, fEsoLuc1, primary haplotype.</title>
        <authorList>
            <person name="Myers G."/>
            <person name="Karagic N."/>
            <person name="Meyer A."/>
            <person name="Pippel M."/>
            <person name="Reichard M."/>
            <person name="Winkler S."/>
            <person name="Tracey A."/>
            <person name="Sims Y."/>
            <person name="Howe K."/>
            <person name="Rhie A."/>
            <person name="Formenti G."/>
            <person name="Durbin R."/>
            <person name="Fedrigo O."/>
            <person name="Jarvis E.D."/>
        </authorList>
    </citation>
    <scope>NUCLEOTIDE SEQUENCE [LARGE SCALE GENOMIC DNA]</scope>
</reference>
<dbReference type="InterPro" id="IPR002420">
    <property type="entry name" value="PI3K-type_C2_dom"/>
</dbReference>
<dbReference type="InterPro" id="IPR029071">
    <property type="entry name" value="Ubiquitin-like_domsf"/>
</dbReference>
<dbReference type="SMART" id="SM00145">
    <property type="entry name" value="PI3Ka"/>
    <property type="match status" value="1"/>
</dbReference>
<evidence type="ECO:0000259" key="18">
    <source>
        <dbReference type="PROSITE" id="PS51546"/>
    </source>
</evidence>
<reference evidence="20" key="4">
    <citation type="submission" date="2025-09" db="UniProtKB">
        <authorList>
            <consortium name="Ensembl"/>
        </authorList>
    </citation>
    <scope>IDENTIFICATION</scope>
</reference>
<dbReference type="SMART" id="SM00142">
    <property type="entry name" value="PI3K_C2"/>
    <property type="match status" value="1"/>
</dbReference>
<evidence type="ECO:0000256" key="14">
    <source>
        <dbReference type="ARBA" id="ARBA00051347"/>
    </source>
</evidence>
<dbReference type="GO" id="GO:0016303">
    <property type="term" value="F:1-phosphatidylinositol-3-kinase activity"/>
    <property type="evidence" value="ECO:0007669"/>
    <property type="project" value="TreeGrafter"/>
</dbReference>
<evidence type="ECO:0000256" key="1">
    <source>
        <dbReference type="ARBA" id="ARBA00004496"/>
    </source>
</evidence>
<evidence type="ECO:0000259" key="17">
    <source>
        <dbReference type="PROSITE" id="PS51545"/>
    </source>
</evidence>
<keyword evidence="21" id="KW-1185">Reference proteome</keyword>
<dbReference type="PROSITE" id="PS51547">
    <property type="entry name" value="C2_PI3K"/>
    <property type="match status" value="1"/>
</dbReference>
<dbReference type="Gene3D" id="3.10.20.770">
    <property type="match status" value="1"/>
</dbReference>
<dbReference type="InterPro" id="IPR042236">
    <property type="entry name" value="PI3K_accessory_sf"/>
</dbReference>
<dbReference type="InterPro" id="IPR000341">
    <property type="entry name" value="PI3K_Ras-bd_dom"/>
</dbReference>
<dbReference type="Gene3D" id="1.10.1070.11">
    <property type="entry name" value="Phosphatidylinositol 3-/4-kinase, catalytic domain"/>
    <property type="match status" value="1"/>
</dbReference>
<dbReference type="PROSITE" id="PS51544">
    <property type="entry name" value="PI3K_ABD"/>
    <property type="match status" value="1"/>
</dbReference>
<feature type="domain" description="PI3K/PI4K catalytic" evidence="15">
    <location>
        <begin position="797"/>
        <end position="1078"/>
    </location>
</feature>
<evidence type="ECO:0000256" key="11">
    <source>
        <dbReference type="ARBA" id="ARBA00022840"/>
    </source>
</evidence>
<dbReference type="PROSITE" id="PS00915">
    <property type="entry name" value="PI3_4_KINASE_1"/>
    <property type="match status" value="1"/>
</dbReference>
<dbReference type="Ensembl" id="ENSELUT00000022755.3">
    <property type="protein sequence ID" value="ENSELUP00000035239.2"/>
    <property type="gene ID" value="ENSELUG00000014140.3"/>
</dbReference>
<dbReference type="GO" id="GO:0016477">
    <property type="term" value="P:cell migration"/>
    <property type="evidence" value="ECO:0007669"/>
    <property type="project" value="TreeGrafter"/>
</dbReference>
<reference evidence="20" key="3">
    <citation type="submission" date="2025-08" db="UniProtKB">
        <authorList>
            <consortium name="Ensembl"/>
        </authorList>
    </citation>
    <scope>IDENTIFICATION</scope>
</reference>
<dbReference type="Pfam" id="PF00454">
    <property type="entry name" value="PI3_PI4_kinase"/>
    <property type="match status" value="1"/>
</dbReference>
<dbReference type="CDD" id="cd00872">
    <property type="entry name" value="PI3Ka_I"/>
    <property type="match status" value="1"/>
</dbReference>
<dbReference type="InterPro" id="IPR018936">
    <property type="entry name" value="PI3/4_kinase_CS"/>
</dbReference>
<evidence type="ECO:0000256" key="6">
    <source>
        <dbReference type="ARBA" id="ARBA00022490"/>
    </source>
</evidence>
<dbReference type="GO" id="GO:0005886">
    <property type="term" value="C:plasma membrane"/>
    <property type="evidence" value="ECO:0007669"/>
    <property type="project" value="TreeGrafter"/>
</dbReference>